<proteinExistence type="predicted"/>
<keyword evidence="2" id="KW-1185">Reference proteome</keyword>
<sequence>MKPETVQRLGTLEVLLEKEIRYSLPCHEDGAILQPYAWNGTIKDQFTPLNLIKSEGWIIETDPEVAFANWLWPEQNGLVSSLIHLYNKDPKKNLDEDTKNHRYQQYSHLLKLLTKKIKKLQAFSFSYNSHYSLSVVVGRVPVADHQRWICLSSTVPQETPKFINELIHCSPYKEEKQSNLEAEKLSNIEKTINNMIKELGEIMIYGYYDGGYNHIHYHRIVLASGGSQEEAINNALLKSGLVEIYKLEKFIIQERGGWGFCVDDSDFDRDDVTNLINFLNTVFPKLLLYRFCFWDYEHLYILGETDNSLEDSSVSYVGVAIHSHFTYNP</sequence>
<evidence type="ECO:0000313" key="2">
    <source>
        <dbReference type="Proteomes" id="UP000276103"/>
    </source>
</evidence>
<organism evidence="1 2">
    <name type="scientific">Trichormus variabilis SAG 1403-4b</name>
    <dbReference type="NCBI Taxonomy" id="447716"/>
    <lineage>
        <taxon>Bacteria</taxon>
        <taxon>Bacillati</taxon>
        <taxon>Cyanobacteriota</taxon>
        <taxon>Cyanophyceae</taxon>
        <taxon>Nostocales</taxon>
        <taxon>Nostocaceae</taxon>
        <taxon>Trichormus</taxon>
    </lineage>
</organism>
<dbReference type="EMBL" id="RSCM01000011">
    <property type="protein sequence ID" value="RUS95149.1"/>
    <property type="molecule type" value="Genomic_DNA"/>
</dbReference>
<dbReference type="RefSeq" id="WP_127055225.1">
    <property type="nucleotide sequence ID" value="NZ_RSCM01000011.1"/>
</dbReference>
<accession>A0A433UMT8</accession>
<protein>
    <submittedName>
        <fullName evidence="1">Uncharacterized protein</fullName>
    </submittedName>
</protein>
<reference evidence="1 2" key="1">
    <citation type="journal article" date="2019" name="Genome Biol. Evol.">
        <title>Day and night: Metabolic profiles and evolutionary relationships of six axenic non-marine cyanobacteria.</title>
        <authorList>
            <person name="Will S.E."/>
            <person name="Henke P."/>
            <person name="Boedeker C."/>
            <person name="Huang S."/>
            <person name="Brinkmann H."/>
            <person name="Rohde M."/>
            <person name="Jarek M."/>
            <person name="Friedl T."/>
            <person name="Seufert S."/>
            <person name="Schumacher M."/>
            <person name="Overmann J."/>
            <person name="Neumann-Schaal M."/>
            <person name="Petersen J."/>
        </authorList>
    </citation>
    <scope>NUCLEOTIDE SEQUENCE [LARGE SCALE GENOMIC DNA]</scope>
    <source>
        <strain evidence="1 2">SAG 1403-4b</strain>
    </source>
</reference>
<dbReference type="Proteomes" id="UP000276103">
    <property type="component" value="Unassembled WGS sequence"/>
</dbReference>
<name>A0A433UMT8_ANAVA</name>
<evidence type="ECO:0000313" key="1">
    <source>
        <dbReference type="EMBL" id="RUS95149.1"/>
    </source>
</evidence>
<gene>
    <name evidence="1" type="ORF">DSM107003_33490</name>
</gene>
<dbReference type="AlphaFoldDB" id="A0A433UMT8"/>
<comment type="caution">
    <text evidence="1">The sequence shown here is derived from an EMBL/GenBank/DDBJ whole genome shotgun (WGS) entry which is preliminary data.</text>
</comment>
<dbReference type="OrthoDB" id="507636at2"/>